<accession>A0ABT7CRH4</accession>
<dbReference type="RefSeq" id="WP_314001089.1">
    <property type="nucleotide sequence ID" value="NZ_JASJOT010000021.1"/>
</dbReference>
<organism evidence="1 2">
    <name type="scientific">Xanthocytophaga flava</name>
    <dbReference type="NCBI Taxonomy" id="3048013"/>
    <lineage>
        <taxon>Bacteria</taxon>
        <taxon>Pseudomonadati</taxon>
        <taxon>Bacteroidota</taxon>
        <taxon>Cytophagia</taxon>
        <taxon>Cytophagales</taxon>
        <taxon>Rhodocytophagaceae</taxon>
        <taxon>Xanthocytophaga</taxon>
    </lineage>
</organism>
<dbReference type="Proteomes" id="UP001228581">
    <property type="component" value="Unassembled WGS sequence"/>
</dbReference>
<proteinExistence type="predicted"/>
<reference evidence="1 2" key="1">
    <citation type="submission" date="2023-05" db="EMBL/GenBank/DDBJ databases">
        <authorList>
            <person name="Zhang X."/>
        </authorList>
    </citation>
    <scope>NUCLEOTIDE SEQUENCE [LARGE SCALE GENOMIC DNA]</scope>
    <source>
        <strain evidence="1 2">DM2B3-1</strain>
    </source>
</reference>
<protein>
    <recommendedName>
        <fullName evidence="3">Gliding motility lipoprotein GldH</fullName>
    </recommendedName>
</protein>
<evidence type="ECO:0000313" key="1">
    <source>
        <dbReference type="EMBL" id="MDJ1496349.1"/>
    </source>
</evidence>
<evidence type="ECO:0008006" key="3">
    <source>
        <dbReference type="Google" id="ProtNLM"/>
    </source>
</evidence>
<evidence type="ECO:0000313" key="2">
    <source>
        <dbReference type="Proteomes" id="UP001228581"/>
    </source>
</evidence>
<name>A0ABT7CRH4_9BACT</name>
<comment type="caution">
    <text evidence="1">The sequence shown here is derived from an EMBL/GenBank/DDBJ whole genome shotgun (WGS) entry which is preliminary data.</text>
</comment>
<keyword evidence="2" id="KW-1185">Reference proteome</keyword>
<gene>
    <name evidence="1" type="ORF">QNI19_25655</name>
</gene>
<dbReference type="EMBL" id="JASJOT010000021">
    <property type="protein sequence ID" value="MDJ1496349.1"/>
    <property type="molecule type" value="Genomic_DNA"/>
</dbReference>
<sequence length="130" mass="15259">MKNIFLLLAIALLLESCRYWPFVDYLVINDFEPTQYYDKGSLTRDTVVYLVNTDSLKMFTEAKVWIPNRKRSESLHTIRVDMYFRMAVNKYVDTLHLISSLQKINLHTTDRIQLKPEFVIYAGAKSTSTI</sequence>